<gene>
    <name evidence="8" type="ORF">FGL98_04660</name>
</gene>
<dbReference type="InterPro" id="IPR013249">
    <property type="entry name" value="RNA_pol_sigma70_r4_t2"/>
</dbReference>
<evidence type="ECO:0000256" key="2">
    <source>
        <dbReference type="ARBA" id="ARBA00023015"/>
    </source>
</evidence>
<dbReference type="Proteomes" id="UP000320244">
    <property type="component" value="Unassembled WGS sequence"/>
</dbReference>
<dbReference type="Gene3D" id="1.10.1740.10">
    <property type="match status" value="1"/>
</dbReference>
<evidence type="ECO:0000259" key="7">
    <source>
        <dbReference type="Pfam" id="PF08281"/>
    </source>
</evidence>
<keyword evidence="5" id="KW-0804">Transcription</keyword>
<dbReference type="NCBIfam" id="TIGR02937">
    <property type="entry name" value="sigma70-ECF"/>
    <property type="match status" value="1"/>
</dbReference>
<dbReference type="PANTHER" id="PTHR43133:SF50">
    <property type="entry name" value="ECF RNA POLYMERASE SIGMA FACTOR SIGM"/>
    <property type="match status" value="1"/>
</dbReference>
<dbReference type="OrthoDB" id="4864396at2"/>
<dbReference type="InterPro" id="IPR013324">
    <property type="entry name" value="RNA_pol_sigma_r3/r4-like"/>
</dbReference>
<dbReference type="GO" id="GO:0006352">
    <property type="term" value="P:DNA-templated transcription initiation"/>
    <property type="evidence" value="ECO:0007669"/>
    <property type="project" value="InterPro"/>
</dbReference>
<comment type="caution">
    <text evidence="8">The sequence shown here is derived from an EMBL/GenBank/DDBJ whole genome shotgun (WGS) entry which is preliminary data.</text>
</comment>
<organism evidence="8 9">
    <name type="scientific">Leekyejoonella antrihumi</name>
    <dbReference type="NCBI Taxonomy" id="1660198"/>
    <lineage>
        <taxon>Bacteria</taxon>
        <taxon>Bacillati</taxon>
        <taxon>Actinomycetota</taxon>
        <taxon>Actinomycetes</taxon>
        <taxon>Micrococcales</taxon>
        <taxon>Dermacoccaceae</taxon>
        <taxon>Leekyejoonella</taxon>
    </lineage>
</organism>
<dbReference type="NCBIfam" id="TIGR02983">
    <property type="entry name" value="SigE-fam_strep"/>
    <property type="match status" value="1"/>
</dbReference>
<dbReference type="PANTHER" id="PTHR43133">
    <property type="entry name" value="RNA POLYMERASE ECF-TYPE SIGMA FACTO"/>
    <property type="match status" value="1"/>
</dbReference>
<dbReference type="GO" id="GO:0003677">
    <property type="term" value="F:DNA binding"/>
    <property type="evidence" value="ECO:0007669"/>
    <property type="project" value="UniProtKB-KW"/>
</dbReference>
<keyword evidence="4" id="KW-0238">DNA-binding</keyword>
<reference evidence="8 9" key="2">
    <citation type="submission" date="2019-08" db="EMBL/GenBank/DDBJ databases">
        <title>Jejuicoccus antrihumi gen. nov., sp. nov., a new member of the family Dermacoccaceae isolated from a cave.</title>
        <authorList>
            <person name="Schumann P."/>
            <person name="Kim I.S."/>
        </authorList>
    </citation>
    <scope>NUCLEOTIDE SEQUENCE [LARGE SCALE GENOMIC DNA]</scope>
    <source>
        <strain evidence="8 9">C5-26</strain>
    </source>
</reference>
<protein>
    <submittedName>
        <fullName evidence="8">SigE family RNA polymerase sigma factor</fullName>
    </submittedName>
</protein>
<accession>A0A563E719</accession>
<proteinExistence type="inferred from homology"/>
<keyword evidence="9" id="KW-1185">Reference proteome</keyword>
<name>A0A563E719_9MICO</name>
<evidence type="ECO:0000256" key="1">
    <source>
        <dbReference type="ARBA" id="ARBA00010641"/>
    </source>
</evidence>
<dbReference type="CDD" id="cd06171">
    <property type="entry name" value="Sigma70_r4"/>
    <property type="match status" value="1"/>
</dbReference>
<dbReference type="Pfam" id="PF04542">
    <property type="entry name" value="Sigma70_r2"/>
    <property type="match status" value="1"/>
</dbReference>
<dbReference type="InterPro" id="IPR039425">
    <property type="entry name" value="RNA_pol_sigma-70-like"/>
</dbReference>
<comment type="similarity">
    <text evidence="1">Belongs to the sigma-70 factor family. ECF subfamily.</text>
</comment>
<evidence type="ECO:0000259" key="6">
    <source>
        <dbReference type="Pfam" id="PF04542"/>
    </source>
</evidence>
<evidence type="ECO:0000313" key="8">
    <source>
        <dbReference type="EMBL" id="TWP38002.1"/>
    </source>
</evidence>
<dbReference type="InterPro" id="IPR013325">
    <property type="entry name" value="RNA_pol_sigma_r2"/>
</dbReference>
<evidence type="ECO:0000256" key="5">
    <source>
        <dbReference type="ARBA" id="ARBA00023163"/>
    </source>
</evidence>
<dbReference type="InterPro" id="IPR036388">
    <property type="entry name" value="WH-like_DNA-bd_sf"/>
</dbReference>
<dbReference type="InterPro" id="IPR007627">
    <property type="entry name" value="RNA_pol_sigma70_r2"/>
</dbReference>
<dbReference type="InterPro" id="IPR014325">
    <property type="entry name" value="RNA_pol_sigma-E_actinobac"/>
</dbReference>
<dbReference type="EMBL" id="VCQV01000004">
    <property type="protein sequence ID" value="TWP38002.1"/>
    <property type="molecule type" value="Genomic_DNA"/>
</dbReference>
<keyword evidence="2" id="KW-0805">Transcription regulation</keyword>
<dbReference type="SUPFAM" id="SSF88659">
    <property type="entry name" value="Sigma3 and sigma4 domains of RNA polymerase sigma factors"/>
    <property type="match status" value="1"/>
</dbReference>
<dbReference type="SUPFAM" id="SSF88946">
    <property type="entry name" value="Sigma2 domain of RNA polymerase sigma factors"/>
    <property type="match status" value="1"/>
</dbReference>
<feature type="domain" description="RNA polymerase sigma factor 70 region 4 type 2" evidence="7">
    <location>
        <begin position="156"/>
        <end position="208"/>
    </location>
</feature>
<feature type="domain" description="RNA polymerase sigma-70 region 2" evidence="6">
    <location>
        <begin position="62"/>
        <end position="128"/>
    </location>
</feature>
<dbReference type="AlphaFoldDB" id="A0A563E719"/>
<sequence length="217" mass="23649">MQPSSTSCVLCCMTALTLTSRSRGYTPAGGRTRGKGVDELSGERTMAEASSVTEENVDLAALYETHHLSMVRLARLLVDDLATAEDVVQDAFLGMHRRRDGLRDPGAAVGYLRRAVVNQARSTLRRRRTVRAHLRVAEPDVGPPADAEVLLGEEHREVLAAVDELPTRQREVLVLRYWSELSEAEIADALGISRGTVKSQASRAMATLSNKLGGEAR</sequence>
<reference evidence="8 9" key="1">
    <citation type="submission" date="2019-05" db="EMBL/GenBank/DDBJ databases">
        <authorList>
            <person name="Lee S.D."/>
        </authorList>
    </citation>
    <scope>NUCLEOTIDE SEQUENCE [LARGE SCALE GENOMIC DNA]</scope>
    <source>
        <strain evidence="8 9">C5-26</strain>
    </source>
</reference>
<dbReference type="Pfam" id="PF08281">
    <property type="entry name" value="Sigma70_r4_2"/>
    <property type="match status" value="1"/>
</dbReference>
<dbReference type="Gene3D" id="1.10.10.10">
    <property type="entry name" value="Winged helix-like DNA-binding domain superfamily/Winged helix DNA-binding domain"/>
    <property type="match status" value="1"/>
</dbReference>
<evidence type="ECO:0000256" key="4">
    <source>
        <dbReference type="ARBA" id="ARBA00023125"/>
    </source>
</evidence>
<evidence type="ECO:0000313" key="9">
    <source>
        <dbReference type="Proteomes" id="UP000320244"/>
    </source>
</evidence>
<dbReference type="GO" id="GO:0016987">
    <property type="term" value="F:sigma factor activity"/>
    <property type="evidence" value="ECO:0007669"/>
    <property type="project" value="UniProtKB-KW"/>
</dbReference>
<dbReference type="InterPro" id="IPR014284">
    <property type="entry name" value="RNA_pol_sigma-70_dom"/>
</dbReference>
<keyword evidence="3" id="KW-0731">Sigma factor</keyword>
<evidence type="ECO:0000256" key="3">
    <source>
        <dbReference type="ARBA" id="ARBA00023082"/>
    </source>
</evidence>